<feature type="region of interest" description="Disordered" evidence="1">
    <location>
        <begin position="850"/>
        <end position="887"/>
    </location>
</feature>
<feature type="transmembrane region" description="Helical" evidence="2">
    <location>
        <begin position="821"/>
        <end position="840"/>
    </location>
</feature>
<organism evidence="4 5">
    <name type="scientific">Besnoitia besnoiti</name>
    <name type="common">Apicomplexan protozoan</name>
    <dbReference type="NCBI Taxonomy" id="94643"/>
    <lineage>
        <taxon>Eukaryota</taxon>
        <taxon>Sar</taxon>
        <taxon>Alveolata</taxon>
        <taxon>Apicomplexa</taxon>
        <taxon>Conoidasida</taxon>
        <taxon>Coccidia</taxon>
        <taxon>Eucoccidiorida</taxon>
        <taxon>Eimeriorina</taxon>
        <taxon>Sarcocystidae</taxon>
        <taxon>Besnoitia</taxon>
    </lineage>
</organism>
<dbReference type="OrthoDB" id="332810at2759"/>
<keyword evidence="2" id="KW-0472">Membrane</keyword>
<proteinExistence type="predicted"/>
<dbReference type="AlphaFoldDB" id="A0A2A9MIN7"/>
<feature type="region of interest" description="Disordered" evidence="1">
    <location>
        <begin position="194"/>
        <end position="214"/>
    </location>
</feature>
<feature type="compositionally biased region" description="Acidic residues" evidence="1">
    <location>
        <begin position="856"/>
        <end position="887"/>
    </location>
</feature>
<evidence type="ECO:0008006" key="6">
    <source>
        <dbReference type="Google" id="ProtNLM"/>
    </source>
</evidence>
<reference evidence="4 5" key="1">
    <citation type="submission" date="2017-09" db="EMBL/GenBank/DDBJ databases">
        <title>Genome sequencing of Besnoitia besnoiti strain Bb-Ger1.</title>
        <authorList>
            <person name="Schares G."/>
            <person name="Venepally P."/>
            <person name="Lorenzi H.A."/>
        </authorList>
    </citation>
    <scope>NUCLEOTIDE SEQUENCE [LARGE SCALE GENOMIC DNA]</scope>
    <source>
        <strain evidence="4 5">Bb-Ger1</strain>
    </source>
</reference>
<feature type="chain" id="PRO_5012541075" description="Transmembrane protein" evidence="3">
    <location>
        <begin position="32"/>
        <end position="887"/>
    </location>
</feature>
<gene>
    <name evidence="4" type="ORF">BESB_061390</name>
</gene>
<evidence type="ECO:0000256" key="3">
    <source>
        <dbReference type="SAM" id="SignalP"/>
    </source>
</evidence>
<evidence type="ECO:0000256" key="2">
    <source>
        <dbReference type="SAM" id="Phobius"/>
    </source>
</evidence>
<dbReference type="Proteomes" id="UP000224006">
    <property type="component" value="Chromosome V"/>
</dbReference>
<keyword evidence="3" id="KW-0732">Signal</keyword>
<feature type="region of interest" description="Disordered" evidence="1">
    <location>
        <begin position="707"/>
        <end position="726"/>
    </location>
</feature>
<feature type="region of interest" description="Disordered" evidence="1">
    <location>
        <begin position="737"/>
        <end position="759"/>
    </location>
</feature>
<dbReference type="VEuPathDB" id="ToxoDB:BESB_061390"/>
<evidence type="ECO:0000313" key="4">
    <source>
        <dbReference type="EMBL" id="PFH35252.1"/>
    </source>
</evidence>
<keyword evidence="2" id="KW-0812">Transmembrane</keyword>
<name>A0A2A9MIN7_BESBE</name>
<dbReference type="RefSeq" id="XP_029219261.1">
    <property type="nucleotide sequence ID" value="XM_029364553.1"/>
</dbReference>
<evidence type="ECO:0000313" key="5">
    <source>
        <dbReference type="Proteomes" id="UP000224006"/>
    </source>
</evidence>
<accession>A0A2A9MIN7</accession>
<dbReference type="EMBL" id="NWUJ01000005">
    <property type="protein sequence ID" value="PFH35252.1"/>
    <property type="molecule type" value="Genomic_DNA"/>
</dbReference>
<sequence length="887" mass="95940">MTRPSRRLLPLLCFSLLSLFLAVRRIRTASSLEPPPVSSFPFAPFSSLSPASASPSPFSIPLPPLAEDVASPPVRLASAELADEGAAAAQSLSFLHLALSEQERTPPQRVPLEVTVIENRVAAGHQIIHPALGSGGRPVAGAAPESAALGDDAFSLEAPAIRDTPEQEKEANAEMEAAGMSAAAPVSPELQRALADDEEEEQGQVAAPTEKGAKKARGNLGRFKRWLKKKLVSAFTRIFNVQSVTNKAKEADAIDRYLEDATRLNEQLACVNIRDQKSRKKKMGAVCKKFKGSPKLQALCATYSAYIDTKLESLKQCGGLSLRACLQQMSIPLVQPLLVQAHGAVMHDLEAAPEKKKGRKKKQKAAAAAGLVDAEFSVSVSEEAIIYLKGIVSKNENVPGSFLAPSCVYLDQVERNENTKARKLKRASKKKQKGRPARVKELYHLVHLLELGAPLAFDSMFVSLLLQTWDVKKCPSEVRKLRRKRHQLQTKEGATVKATGGDIFQRAMLVAIMQATVPSTVNCLESDRPSRNCLLLRMSPILKTEWRKLVNHAAAGNRQEASALLDKLRQTLQSATPSPRDVEKIRKNLQEQLQQIVSIAGATGRAGRKVLNVIGKWKWLTQMITRLMVLLGRMHGNKETAQAAKKAAKKIAKKGDNSQVGTLVSDAALLEMGSSTGATMKCATGLAGYGKFVEKSFRALASAEIRRARKESRAPRGKTPAATSFVNLSGEGGVTRDAAAQRTWRSGSREQGKGGMRLVSPHSFSDETSLAFFESGDDQAVEATQPKKATQKKKFRQIFIGVVLVAIFLFIQAVLYTPSGAAIFIGVLLAVVVMLVYMLPNILAAVRKRRAGGGGEADDDDAPLFDGDASDNDSVDPDADEDDGTYL</sequence>
<feature type="transmembrane region" description="Helical" evidence="2">
    <location>
        <begin position="798"/>
        <end position="815"/>
    </location>
</feature>
<feature type="transmembrane region" description="Helical" evidence="2">
    <location>
        <begin position="442"/>
        <end position="466"/>
    </location>
</feature>
<keyword evidence="2" id="KW-1133">Transmembrane helix</keyword>
<keyword evidence="5" id="KW-1185">Reference proteome</keyword>
<evidence type="ECO:0000256" key="1">
    <source>
        <dbReference type="SAM" id="MobiDB-lite"/>
    </source>
</evidence>
<protein>
    <recommendedName>
        <fullName evidence="6">Transmembrane protein</fullName>
    </recommendedName>
</protein>
<comment type="caution">
    <text evidence="4">The sequence shown here is derived from an EMBL/GenBank/DDBJ whole genome shotgun (WGS) entry which is preliminary data.</text>
</comment>
<dbReference type="KEGG" id="bbes:BESB_061390"/>
<feature type="signal peptide" evidence="3">
    <location>
        <begin position="1"/>
        <end position="31"/>
    </location>
</feature>
<dbReference type="GeneID" id="40311067"/>